<proteinExistence type="predicted"/>
<dbReference type="InterPro" id="IPR026268">
    <property type="entry name" value="RseC"/>
</dbReference>
<keyword evidence="1" id="KW-0472">Membrane</keyword>
<keyword evidence="1" id="KW-0812">Transmembrane</keyword>
<name>A0ABX2IE95_9RHOO</name>
<organism evidence="2 3">
    <name type="scientific">Uliginosibacterium aquaticum</name>
    <dbReference type="NCBI Taxonomy" id="2731212"/>
    <lineage>
        <taxon>Bacteria</taxon>
        <taxon>Pseudomonadati</taxon>
        <taxon>Pseudomonadota</taxon>
        <taxon>Betaproteobacteria</taxon>
        <taxon>Rhodocyclales</taxon>
        <taxon>Zoogloeaceae</taxon>
        <taxon>Uliginosibacterium</taxon>
    </lineage>
</organism>
<sequence length="142" mass="14681">MIQRPARVIAIHADHMQVAFDPASACGSCGSKKACHGGNPEHSLQLPVQAGFSAGDEILLGIESRTLTLAALLAWLMPALALLLGAMLGQAMFGSDLAAILAALGGLAGGLLIARQLARRYADDQMQPCIQPCFQTPTGSTS</sequence>
<dbReference type="RefSeq" id="WP_170021150.1">
    <property type="nucleotide sequence ID" value="NZ_JABCSC020000001.1"/>
</dbReference>
<accession>A0ABX2IE95</accession>
<keyword evidence="1" id="KW-1133">Transmembrane helix</keyword>
<dbReference type="Pfam" id="PF04246">
    <property type="entry name" value="RseC_MucC"/>
    <property type="match status" value="1"/>
</dbReference>
<evidence type="ECO:0000256" key="1">
    <source>
        <dbReference type="SAM" id="Phobius"/>
    </source>
</evidence>
<feature type="transmembrane region" description="Helical" evidence="1">
    <location>
        <begin position="67"/>
        <end position="91"/>
    </location>
</feature>
<dbReference type="PIRSF" id="PIRSF004923">
    <property type="entry name" value="RseC"/>
    <property type="match status" value="1"/>
</dbReference>
<feature type="transmembrane region" description="Helical" evidence="1">
    <location>
        <begin position="97"/>
        <end position="118"/>
    </location>
</feature>
<reference evidence="2 3" key="1">
    <citation type="submission" date="2020-06" db="EMBL/GenBank/DDBJ databases">
        <title>Draft genome of Uliginosibacterium sp. IMCC34675.</title>
        <authorList>
            <person name="Song J."/>
        </authorList>
    </citation>
    <scope>NUCLEOTIDE SEQUENCE [LARGE SCALE GENOMIC DNA]</scope>
    <source>
        <strain evidence="2 3">IMCC34675</strain>
    </source>
</reference>
<dbReference type="Proteomes" id="UP000778523">
    <property type="component" value="Unassembled WGS sequence"/>
</dbReference>
<protein>
    <submittedName>
        <fullName evidence="2">SoxR reducing system RseC family protein</fullName>
    </submittedName>
</protein>
<dbReference type="EMBL" id="JABCSC020000001">
    <property type="protein sequence ID" value="NSL54692.1"/>
    <property type="molecule type" value="Genomic_DNA"/>
</dbReference>
<dbReference type="InterPro" id="IPR007359">
    <property type="entry name" value="SigmaE_reg_RseC_MucC"/>
</dbReference>
<gene>
    <name evidence="2" type="ORF">HJ583_006630</name>
</gene>
<keyword evidence="3" id="KW-1185">Reference proteome</keyword>
<evidence type="ECO:0000313" key="3">
    <source>
        <dbReference type="Proteomes" id="UP000778523"/>
    </source>
</evidence>
<dbReference type="PANTHER" id="PTHR35867:SF1">
    <property type="entry name" value="PROTEIN RSEC"/>
    <property type="match status" value="1"/>
</dbReference>
<evidence type="ECO:0000313" key="2">
    <source>
        <dbReference type="EMBL" id="NSL54692.1"/>
    </source>
</evidence>
<dbReference type="PANTHER" id="PTHR35867">
    <property type="entry name" value="PROTEIN RSEC"/>
    <property type="match status" value="1"/>
</dbReference>
<comment type="caution">
    <text evidence="2">The sequence shown here is derived from an EMBL/GenBank/DDBJ whole genome shotgun (WGS) entry which is preliminary data.</text>
</comment>